<evidence type="ECO:0000256" key="2">
    <source>
        <dbReference type="ARBA" id="ARBA00022737"/>
    </source>
</evidence>
<accession>A0A562ZQH1</accession>
<dbReference type="InterPro" id="IPR015391">
    <property type="entry name" value="SurA_N"/>
</dbReference>
<keyword evidence="5 7" id="KW-0143">Chaperone</keyword>
<dbReference type="Proteomes" id="UP000318199">
    <property type="component" value="Unassembled WGS sequence"/>
</dbReference>
<feature type="domain" description="PpiC" evidence="8">
    <location>
        <begin position="203"/>
        <end position="305"/>
    </location>
</feature>
<dbReference type="PANTHER" id="PTHR47637:SF1">
    <property type="entry name" value="CHAPERONE SURA"/>
    <property type="match status" value="1"/>
</dbReference>
<dbReference type="Gene3D" id="3.10.50.40">
    <property type="match status" value="2"/>
</dbReference>
<dbReference type="AlphaFoldDB" id="A0A562ZQH1"/>
<keyword evidence="2 7" id="KW-0677">Repeat</keyword>
<dbReference type="InterPro" id="IPR023058">
    <property type="entry name" value="PPIase_PpiC_CS"/>
</dbReference>
<dbReference type="Gene3D" id="1.10.4030.10">
    <property type="entry name" value="Porin chaperone SurA, peptide-binding domain"/>
    <property type="match status" value="1"/>
</dbReference>
<dbReference type="Pfam" id="PF00639">
    <property type="entry name" value="Rotamase"/>
    <property type="match status" value="2"/>
</dbReference>
<dbReference type="GO" id="GO:0042277">
    <property type="term" value="F:peptide binding"/>
    <property type="evidence" value="ECO:0007669"/>
    <property type="project" value="InterPro"/>
</dbReference>
<keyword evidence="6 7" id="KW-0413">Isomerase</keyword>
<sequence length="463" mass="50979" precursor="true">MTKPTFRSLALGLACAAQLAALCGPAAAQGLRPTPLFGGSQPPGFGSAPAGPRPADYIVAVVNSEPITNNEVRLRLLRYEQQLAQQGSPMPPRAQLTREVLERLIIEKAQLQLARETGIKAEDAHVDQAELNVARQNQVEVAELRRRLAADGINVAQFREDLRNQILLQRLRDRELEARVKVTDLDIDAFLREQQQGAGDPALTEINLAHILVAVPENATPAQLAPLQAKAQRLLERARAGEDFARLARENSEAAGAAASNGVIGLRTADRYPPLFVDATRDVREGGISDIFRSAAGFHIVKVIERRQGGTPGVSVTQSRARHILIRPDGRTTEAQARAKLADFKRRVQAGQADFAQLARENSQDASARNGGDLGWTSPGMFVPEFEEVMNSLTPGQIADPIVSRFGVHLIQLQERRQSTLSQKEQRDVVRNLVRERKLDEAYATWAREVRGRAYVEFREPPQ</sequence>
<evidence type="ECO:0000256" key="7">
    <source>
        <dbReference type="HAMAP-Rule" id="MF_01183"/>
    </source>
</evidence>
<dbReference type="PROSITE" id="PS01096">
    <property type="entry name" value="PPIC_PPIASE_1"/>
    <property type="match status" value="1"/>
</dbReference>
<dbReference type="GO" id="GO:0006457">
    <property type="term" value="P:protein folding"/>
    <property type="evidence" value="ECO:0007669"/>
    <property type="project" value="UniProtKB-UniRule"/>
</dbReference>
<evidence type="ECO:0000259" key="8">
    <source>
        <dbReference type="PROSITE" id="PS50198"/>
    </source>
</evidence>
<dbReference type="PANTHER" id="PTHR47637">
    <property type="entry name" value="CHAPERONE SURA"/>
    <property type="match status" value="1"/>
</dbReference>
<evidence type="ECO:0000256" key="4">
    <source>
        <dbReference type="ARBA" id="ARBA00023110"/>
    </source>
</evidence>
<keyword evidence="4 7" id="KW-0697">Rotamase</keyword>
<organism evidence="9 10">
    <name type="scientific">Caenimonas sedimenti</name>
    <dbReference type="NCBI Taxonomy" id="2596921"/>
    <lineage>
        <taxon>Bacteria</taxon>
        <taxon>Pseudomonadati</taxon>
        <taxon>Pseudomonadota</taxon>
        <taxon>Betaproteobacteria</taxon>
        <taxon>Burkholderiales</taxon>
        <taxon>Comamonadaceae</taxon>
        <taxon>Caenimonas</taxon>
    </lineage>
</organism>
<dbReference type="GO" id="GO:0051082">
    <property type="term" value="F:unfolded protein binding"/>
    <property type="evidence" value="ECO:0007669"/>
    <property type="project" value="UniProtKB-UniRule"/>
</dbReference>
<proteinExistence type="inferred from homology"/>
<dbReference type="GO" id="GO:0003755">
    <property type="term" value="F:peptidyl-prolyl cis-trans isomerase activity"/>
    <property type="evidence" value="ECO:0007669"/>
    <property type="project" value="UniProtKB-UniRule"/>
</dbReference>
<comment type="caution">
    <text evidence="9">The sequence shown here is derived from an EMBL/GenBank/DDBJ whole genome shotgun (WGS) entry which is preliminary data.</text>
</comment>
<evidence type="ECO:0000256" key="3">
    <source>
        <dbReference type="ARBA" id="ARBA00022764"/>
    </source>
</evidence>
<keyword evidence="10" id="KW-1185">Reference proteome</keyword>
<dbReference type="GO" id="GO:0030288">
    <property type="term" value="C:outer membrane-bounded periplasmic space"/>
    <property type="evidence" value="ECO:0007669"/>
    <property type="project" value="InterPro"/>
</dbReference>
<dbReference type="InterPro" id="IPR046357">
    <property type="entry name" value="PPIase_dom_sf"/>
</dbReference>
<feature type="chain" id="PRO_5022276351" description="Chaperone SurA" evidence="7">
    <location>
        <begin position="29"/>
        <end position="463"/>
    </location>
</feature>
<dbReference type="InterPro" id="IPR000297">
    <property type="entry name" value="PPIase_PpiC"/>
</dbReference>
<feature type="domain" description="PpiC" evidence="8">
    <location>
        <begin position="316"/>
        <end position="415"/>
    </location>
</feature>
<evidence type="ECO:0000313" key="9">
    <source>
        <dbReference type="EMBL" id="TWO70842.1"/>
    </source>
</evidence>
<comment type="function">
    <text evidence="7">Chaperone involved in the correct folding and assembly of outer membrane proteins. Recognizes specific patterns of aromatic residues and the orientation of their side chains, which are found more frequently in integral outer membrane proteins. May act in both early periplasmic and late outer membrane-associated steps of protein maturation.</text>
</comment>
<comment type="catalytic activity">
    <reaction evidence="7">
        <text>[protein]-peptidylproline (omega=180) = [protein]-peptidylproline (omega=0)</text>
        <dbReference type="Rhea" id="RHEA:16237"/>
        <dbReference type="Rhea" id="RHEA-COMP:10747"/>
        <dbReference type="Rhea" id="RHEA-COMP:10748"/>
        <dbReference type="ChEBI" id="CHEBI:83833"/>
        <dbReference type="ChEBI" id="CHEBI:83834"/>
        <dbReference type="EC" id="5.2.1.8"/>
    </reaction>
</comment>
<dbReference type="GO" id="GO:0043165">
    <property type="term" value="P:Gram-negative-bacterium-type cell outer membrane assembly"/>
    <property type="evidence" value="ECO:0007669"/>
    <property type="project" value="InterPro"/>
</dbReference>
<dbReference type="EC" id="5.2.1.8" evidence="7"/>
<dbReference type="SUPFAM" id="SSF54534">
    <property type="entry name" value="FKBP-like"/>
    <property type="match status" value="2"/>
</dbReference>
<dbReference type="InterPro" id="IPR027304">
    <property type="entry name" value="Trigger_fact/SurA_dom_sf"/>
</dbReference>
<dbReference type="InterPro" id="IPR023034">
    <property type="entry name" value="PPIase_SurA"/>
</dbReference>
<protein>
    <recommendedName>
        <fullName evidence="7">Chaperone SurA</fullName>
    </recommendedName>
    <alternativeName>
        <fullName evidence="7">Peptidyl-prolyl cis-trans isomerase SurA</fullName>
        <shortName evidence="7">PPIase SurA</shortName>
        <ecNumber evidence="7">5.2.1.8</ecNumber>
    </alternativeName>
    <alternativeName>
        <fullName evidence="7">Rotamase SurA</fullName>
    </alternativeName>
</protein>
<keyword evidence="1 7" id="KW-0732">Signal</keyword>
<evidence type="ECO:0000256" key="6">
    <source>
        <dbReference type="ARBA" id="ARBA00023235"/>
    </source>
</evidence>
<dbReference type="HAMAP" id="MF_01183">
    <property type="entry name" value="Chaperone_SurA"/>
    <property type="match status" value="1"/>
</dbReference>
<evidence type="ECO:0000256" key="1">
    <source>
        <dbReference type="ARBA" id="ARBA00022729"/>
    </source>
</evidence>
<evidence type="ECO:0000313" key="10">
    <source>
        <dbReference type="Proteomes" id="UP000318199"/>
    </source>
</evidence>
<dbReference type="Pfam" id="PF09312">
    <property type="entry name" value="SurA_N"/>
    <property type="match status" value="1"/>
</dbReference>
<comment type="domain">
    <text evidence="7">The PPIase activity resides only in the second parvulin domain. The N-terminal region and the C-terminal tail are necessary and sufficient for the chaperone activity of SurA. The PPIase activity is dispensable for SurA to function as a chaperone. The N-terminal region and the C-terminal tail are also required for porin recognition.</text>
</comment>
<name>A0A562ZQH1_9BURK</name>
<dbReference type="EMBL" id="VOBQ01000010">
    <property type="protein sequence ID" value="TWO70842.1"/>
    <property type="molecule type" value="Genomic_DNA"/>
</dbReference>
<dbReference type="SUPFAM" id="SSF109998">
    <property type="entry name" value="Triger factor/SurA peptide-binding domain-like"/>
    <property type="match status" value="1"/>
</dbReference>
<keyword evidence="3 7" id="KW-0574">Periplasm</keyword>
<dbReference type="PROSITE" id="PS50198">
    <property type="entry name" value="PPIC_PPIASE_2"/>
    <property type="match status" value="2"/>
</dbReference>
<feature type="signal peptide" evidence="7">
    <location>
        <begin position="1"/>
        <end position="28"/>
    </location>
</feature>
<dbReference type="InterPro" id="IPR050280">
    <property type="entry name" value="OMP_Chaperone_SurA"/>
</dbReference>
<dbReference type="RefSeq" id="WP_145893430.1">
    <property type="nucleotide sequence ID" value="NZ_VOBQ01000010.1"/>
</dbReference>
<comment type="subcellular location">
    <subcellularLocation>
        <location evidence="7">Periplasm</location>
    </subcellularLocation>
    <text evidence="7">Is capable of associating with the outer membrane.</text>
</comment>
<reference evidence="9 10" key="1">
    <citation type="submission" date="2019-07" db="EMBL/GenBank/DDBJ databases">
        <title>Caenimonas sedimenti sp. nov., isolated from activated sludge.</title>
        <authorList>
            <person name="Xu J."/>
        </authorList>
    </citation>
    <scope>NUCLEOTIDE SEQUENCE [LARGE SCALE GENOMIC DNA]</scope>
    <source>
        <strain evidence="9 10">HX-9-20</strain>
    </source>
</reference>
<dbReference type="GO" id="GO:0050821">
    <property type="term" value="P:protein stabilization"/>
    <property type="evidence" value="ECO:0007669"/>
    <property type="project" value="InterPro"/>
</dbReference>
<dbReference type="OrthoDB" id="14196at2"/>
<gene>
    <name evidence="7" type="primary">surA</name>
    <name evidence="9" type="ORF">FN976_12805</name>
</gene>
<evidence type="ECO:0000256" key="5">
    <source>
        <dbReference type="ARBA" id="ARBA00023186"/>
    </source>
</evidence>